<gene>
    <name evidence="3" type="ORF">GM658_27620</name>
</gene>
<dbReference type="SUPFAM" id="SSF51735">
    <property type="entry name" value="NAD(P)-binding Rossmann-fold domains"/>
    <property type="match status" value="1"/>
</dbReference>
<dbReference type="Pfam" id="PF16884">
    <property type="entry name" value="ADH_N_2"/>
    <property type="match status" value="1"/>
</dbReference>
<dbReference type="FunFam" id="3.40.50.720:FF:000121">
    <property type="entry name" value="Prostaglandin reductase 2"/>
    <property type="match status" value="1"/>
</dbReference>
<dbReference type="InterPro" id="IPR041694">
    <property type="entry name" value="ADH_N_2"/>
</dbReference>
<evidence type="ECO:0000259" key="2">
    <source>
        <dbReference type="SMART" id="SM00829"/>
    </source>
</evidence>
<dbReference type="InterPro" id="IPR013149">
    <property type="entry name" value="ADH-like_C"/>
</dbReference>
<dbReference type="PANTHER" id="PTHR43205:SF7">
    <property type="entry name" value="PROSTAGLANDIN REDUCTASE 1"/>
    <property type="match status" value="1"/>
</dbReference>
<keyword evidence="1" id="KW-0560">Oxidoreductase</keyword>
<dbReference type="Gene3D" id="3.40.50.720">
    <property type="entry name" value="NAD(P)-binding Rossmann-like Domain"/>
    <property type="match status" value="1"/>
</dbReference>
<dbReference type="AlphaFoldDB" id="A0A6L6QQL7"/>
<dbReference type="EMBL" id="WNKX01000043">
    <property type="protein sequence ID" value="MTW14391.1"/>
    <property type="molecule type" value="Genomic_DNA"/>
</dbReference>
<sequence length="344" mass="36354">MTQSATTNRRIVLAARPQGAPAAADFRLEQAPMPVPGDGQVLLRTLYLSLDPYMRQLMDEVPPAYAPRVELGSHMVGGTVNRVVASRHPDFKAGDLVLGNAGWQDYALSDGSDLRQLGEMAQPSLALGGLGMPAFTAYVGLLDIGQPKPGDTVVVAAATGAVGAIVGQIAKLKGARVIGIAGGADKVAFAREQLGFDVALDRHDPQLAQKLAEAAPDGIDVYFENVGGAVFDAVLPLLNIGARVPVIGVIAQYNHNGALQGPDRLPAVMSAILQKRIRMQGLVILDHYETRFDDFARDMAAWVVDGKVKLFEDVLDGLHQAPQGLIGLLQGSNFGKVVVRVATS</sequence>
<dbReference type="InterPro" id="IPR020843">
    <property type="entry name" value="ER"/>
</dbReference>
<dbReference type="Proteomes" id="UP000472320">
    <property type="component" value="Unassembled WGS sequence"/>
</dbReference>
<keyword evidence="4" id="KW-1185">Reference proteome</keyword>
<proteinExistence type="predicted"/>
<accession>A0A6L6QQL7</accession>
<dbReference type="Gene3D" id="3.90.180.10">
    <property type="entry name" value="Medium-chain alcohol dehydrogenases, catalytic domain"/>
    <property type="match status" value="1"/>
</dbReference>
<feature type="domain" description="Enoyl reductase (ER)" evidence="2">
    <location>
        <begin position="19"/>
        <end position="339"/>
    </location>
</feature>
<dbReference type="InterPro" id="IPR011032">
    <property type="entry name" value="GroES-like_sf"/>
</dbReference>
<dbReference type="SMART" id="SM00829">
    <property type="entry name" value="PKS_ER"/>
    <property type="match status" value="1"/>
</dbReference>
<dbReference type="SUPFAM" id="SSF50129">
    <property type="entry name" value="GroES-like"/>
    <property type="match status" value="1"/>
</dbReference>
<dbReference type="RefSeq" id="WP_155457331.1">
    <property type="nucleotide sequence ID" value="NZ_WNKX01000043.1"/>
</dbReference>
<dbReference type="InterPro" id="IPR036291">
    <property type="entry name" value="NAD(P)-bd_dom_sf"/>
</dbReference>
<dbReference type="CDD" id="cd05288">
    <property type="entry name" value="PGDH"/>
    <property type="match status" value="1"/>
</dbReference>
<dbReference type="PANTHER" id="PTHR43205">
    <property type="entry name" value="PROSTAGLANDIN REDUCTASE"/>
    <property type="match status" value="1"/>
</dbReference>
<reference evidence="3 4" key="1">
    <citation type="submission" date="2019-11" db="EMBL/GenBank/DDBJ databases">
        <title>Type strains purchased from KCTC, JCM and DSMZ.</title>
        <authorList>
            <person name="Lu H."/>
        </authorList>
    </citation>
    <scope>NUCLEOTIDE SEQUENCE [LARGE SCALE GENOMIC DNA]</scope>
    <source>
        <strain evidence="3 4">JCM 31587</strain>
    </source>
</reference>
<evidence type="ECO:0000313" key="4">
    <source>
        <dbReference type="Proteomes" id="UP000472320"/>
    </source>
</evidence>
<evidence type="ECO:0000313" key="3">
    <source>
        <dbReference type="EMBL" id="MTW14391.1"/>
    </source>
</evidence>
<dbReference type="GO" id="GO:0016628">
    <property type="term" value="F:oxidoreductase activity, acting on the CH-CH group of donors, NAD or NADP as acceptor"/>
    <property type="evidence" value="ECO:0007669"/>
    <property type="project" value="InterPro"/>
</dbReference>
<dbReference type="InterPro" id="IPR045010">
    <property type="entry name" value="MDR_fam"/>
</dbReference>
<evidence type="ECO:0000256" key="1">
    <source>
        <dbReference type="ARBA" id="ARBA00023002"/>
    </source>
</evidence>
<dbReference type="Pfam" id="PF00107">
    <property type="entry name" value="ADH_zinc_N"/>
    <property type="match status" value="1"/>
</dbReference>
<protein>
    <submittedName>
        <fullName evidence="3">Zinc-binding dehydrogenase</fullName>
    </submittedName>
</protein>
<dbReference type="OrthoDB" id="9805663at2"/>
<name>A0A6L6QQL7_9BURK</name>
<comment type="caution">
    <text evidence="3">The sequence shown here is derived from an EMBL/GenBank/DDBJ whole genome shotgun (WGS) entry which is preliminary data.</text>
</comment>
<organism evidence="3 4">
    <name type="scientific">Massilia eburnea</name>
    <dbReference type="NCBI Taxonomy" id="1776165"/>
    <lineage>
        <taxon>Bacteria</taxon>
        <taxon>Pseudomonadati</taxon>
        <taxon>Pseudomonadota</taxon>
        <taxon>Betaproteobacteria</taxon>
        <taxon>Burkholderiales</taxon>
        <taxon>Oxalobacteraceae</taxon>
        <taxon>Telluria group</taxon>
        <taxon>Massilia</taxon>
    </lineage>
</organism>